<organism evidence="2 3">
    <name type="scientific">Nezara viridula</name>
    <name type="common">Southern green stink bug</name>
    <name type="synonym">Cimex viridulus</name>
    <dbReference type="NCBI Taxonomy" id="85310"/>
    <lineage>
        <taxon>Eukaryota</taxon>
        <taxon>Metazoa</taxon>
        <taxon>Ecdysozoa</taxon>
        <taxon>Arthropoda</taxon>
        <taxon>Hexapoda</taxon>
        <taxon>Insecta</taxon>
        <taxon>Pterygota</taxon>
        <taxon>Neoptera</taxon>
        <taxon>Paraneoptera</taxon>
        <taxon>Hemiptera</taxon>
        <taxon>Heteroptera</taxon>
        <taxon>Panheteroptera</taxon>
        <taxon>Pentatomomorpha</taxon>
        <taxon>Pentatomoidea</taxon>
        <taxon>Pentatomidae</taxon>
        <taxon>Pentatominae</taxon>
        <taxon>Nezara</taxon>
    </lineage>
</organism>
<name>A0A9P0HH64_NEZVI</name>
<dbReference type="AlphaFoldDB" id="A0A9P0HH64"/>
<accession>A0A9P0HH64</accession>
<dbReference type="EMBL" id="OV725081">
    <property type="protein sequence ID" value="CAH1401719.1"/>
    <property type="molecule type" value="Genomic_DNA"/>
</dbReference>
<gene>
    <name evidence="2" type="ORF">NEZAVI_LOCUS10683</name>
</gene>
<proteinExistence type="predicted"/>
<reference evidence="2" key="1">
    <citation type="submission" date="2022-01" db="EMBL/GenBank/DDBJ databases">
        <authorList>
            <person name="King R."/>
        </authorList>
    </citation>
    <scope>NUCLEOTIDE SEQUENCE</scope>
</reference>
<evidence type="ECO:0000256" key="1">
    <source>
        <dbReference type="SAM" id="MobiDB-lite"/>
    </source>
</evidence>
<evidence type="ECO:0000313" key="3">
    <source>
        <dbReference type="Proteomes" id="UP001152798"/>
    </source>
</evidence>
<feature type="compositionally biased region" description="Low complexity" evidence="1">
    <location>
        <begin position="7"/>
        <end position="17"/>
    </location>
</feature>
<keyword evidence="3" id="KW-1185">Reference proteome</keyword>
<protein>
    <submittedName>
        <fullName evidence="2">Uncharacterized protein</fullName>
    </submittedName>
</protein>
<sequence length="90" mass="9858">MEPQPVKSLPPLSSKLPPRTRVAPVPPFYRHQTVCSSRLSSKDCGGYDKRQTADLTGAELVQTGSGGRSYHLRALHNQCRNSVKGSHSRS</sequence>
<evidence type="ECO:0000313" key="2">
    <source>
        <dbReference type="EMBL" id="CAH1401719.1"/>
    </source>
</evidence>
<dbReference type="Proteomes" id="UP001152798">
    <property type="component" value="Chromosome 5"/>
</dbReference>
<feature type="region of interest" description="Disordered" evidence="1">
    <location>
        <begin position="1"/>
        <end position="25"/>
    </location>
</feature>